<dbReference type="AlphaFoldDB" id="A0AAW0I1U9"/>
<dbReference type="Proteomes" id="UP001488838">
    <property type="component" value="Unassembled WGS sequence"/>
</dbReference>
<organism evidence="1 2">
    <name type="scientific">Myodes glareolus</name>
    <name type="common">Bank vole</name>
    <name type="synonym">Clethrionomys glareolus</name>
    <dbReference type="NCBI Taxonomy" id="447135"/>
    <lineage>
        <taxon>Eukaryota</taxon>
        <taxon>Metazoa</taxon>
        <taxon>Chordata</taxon>
        <taxon>Craniata</taxon>
        <taxon>Vertebrata</taxon>
        <taxon>Euteleostomi</taxon>
        <taxon>Mammalia</taxon>
        <taxon>Eutheria</taxon>
        <taxon>Euarchontoglires</taxon>
        <taxon>Glires</taxon>
        <taxon>Rodentia</taxon>
        <taxon>Myomorpha</taxon>
        <taxon>Muroidea</taxon>
        <taxon>Cricetidae</taxon>
        <taxon>Arvicolinae</taxon>
        <taxon>Myodes</taxon>
    </lineage>
</organism>
<accession>A0AAW0I1U9</accession>
<comment type="caution">
    <text evidence="1">The sequence shown here is derived from an EMBL/GenBank/DDBJ whole genome shotgun (WGS) entry which is preliminary data.</text>
</comment>
<protein>
    <submittedName>
        <fullName evidence="1">Uncharacterized protein</fullName>
    </submittedName>
</protein>
<name>A0AAW0I1U9_MYOGA</name>
<keyword evidence="2" id="KW-1185">Reference proteome</keyword>
<dbReference type="EMBL" id="JBBHLL010000239">
    <property type="protein sequence ID" value="KAK7808431.1"/>
    <property type="molecule type" value="Genomic_DNA"/>
</dbReference>
<evidence type="ECO:0000313" key="2">
    <source>
        <dbReference type="Proteomes" id="UP001488838"/>
    </source>
</evidence>
<sequence>MTSEIGKEKLNHMKLAKGKALLGDIKLVITLSLLGEAGQEPALAEVFHQLHDPHRNIPYPIPYRVE</sequence>
<gene>
    <name evidence="1" type="ORF">U0070_019688</name>
</gene>
<proteinExistence type="predicted"/>
<reference evidence="1 2" key="1">
    <citation type="journal article" date="2023" name="bioRxiv">
        <title>Conserved and derived expression patterns and positive selection on dental genes reveal complex evolutionary context of ever-growing rodent molars.</title>
        <authorList>
            <person name="Calamari Z.T."/>
            <person name="Song A."/>
            <person name="Cohen E."/>
            <person name="Akter M."/>
            <person name="Roy R.D."/>
            <person name="Hallikas O."/>
            <person name="Christensen M.M."/>
            <person name="Li P."/>
            <person name="Marangoni P."/>
            <person name="Jernvall J."/>
            <person name="Klein O.D."/>
        </authorList>
    </citation>
    <scope>NUCLEOTIDE SEQUENCE [LARGE SCALE GENOMIC DNA]</scope>
    <source>
        <strain evidence="1">V071</strain>
    </source>
</reference>
<evidence type="ECO:0000313" key="1">
    <source>
        <dbReference type="EMBL" id="KAK7808431.1"/>
    </source>
</evidence>